<dbReference type="EMBL" id="JAUTXU010000001">
    <property type="protein sequence ID" value="KAK3725986.1"/>
    <property type="molecule type" value="Genomic_DNA"/>
</dbReference>
<proteinExistence type="predicted"/>
<sequence>MEVFPGQWASFDHLPILPNNDNNCVIDQQQQSSQNTQQQDAEWSGFLRSIEPEHAVAGSEFELPDCKPNGLPDAMATPGFRPFPMHTSSDSSCGFPAFSPQHSATQSMSPWQVSTAPMMTYPPTSNPDGSWAQHQQTHQHSFHDSLAQGGLCIQVPTPPQTAALHHRSNLDQMFYEGPAQAHFNEIMHCDDEHFEHSAMQPNFVDDTFGTDGDDEADAADPCYAQLLYRCLMEAPEHTLTLKELYEWIAQHSQKAKDPKSRGWQNSVRHNLSMNAAFEKATGNGTKKGSLWRLTDHAMRDGVISTTRYRKDPKRKHERKGLLALKRQISGARGGQATRAATRRIKDMHQARSSPYTSAAEHHRRHRHRGGYDSGFISPMSVHSPRPNMLSSGPASPYFFPLEEEYPMQHPSNLHTPPQLQLRYDAPPPKSALEKFELQHIDFNNRGGLFGDTDDMPPGTPSLATDASFMSDDGMQSLLSPAMSREQTIF</sequence>
<evidence type="ECO:0000313" key="1">
    <source>
        <dbReference type="EMBL" id="KAK3725986.1"/>
    </source>
</evidence>
<protein>
    <submittedName>
        <fullName evidence="1">Uncharacterized protein</fullName>
    </submittedName>
</protein>
<gene>
    <name evidence="1" type="ORF">LTR37_000134</name>
</gene>
<comment type="caution">
    <text evidence="1">The sequence shown here is derived from an EMBL/GenBank/DDBJ whole genome shotgun (WGS) entry which is preliminary data.</text>
</comment>
<keyword evidence="2" id="KW-1185">Reference proteome</keyword>
<organism evidence="1 2">
    <name type="scientific">Vermiconidia calcicola</name>
    <dbReference type="NCBI Taxonomy" id="1690605"/>
    <lineage>
        <taxon>Eukaryota</taxon>
        <taxon>Fungi</taxon>
        <taxon>Dikarya</taxon>
        <taxon>Ascomycota</taxon>
        <taxon>Pezizomycotina</taxon>
        <taxon>Dothideomycetes</taxon>
        <taxon>Dothideomycetidae</taxon>
        <taxon>Mycosphaerellales</taxon>
        <taxon>Extremaceae</taxon>
        <taxon>Vermiconidia</taxon>
    </lineage>
</organism>
<accession>A0ACC3NZJ3</accession>
<dbReference type="Proteomes" id="UP001281147">
    <property type="component" value="Unassembled WGS sequence"/>
</dbReference>
<name>A0ACC3NZJ3_9PEZI</name>
<reference evidence="1" key="1">
    <citation type="submission" date="2023-07" db="EMBL/GenBank/DDBJ databases">
        <title>Black Yeasts Isolated from many extreme environments.</title>
        <authorList>
            <person name="Coleine C."/>
            <person name="Stajich J.E."/>
            <person name="Selbmann L."/>
        </authorList>
    </citation>
    <scope>NUCLEOTIDE SEQUENCE</scope>
    <source>
        <strain evidence="1">CCFEE 5714</strain>
    </source>
</reference>
<evidence type="ECO:0000313" key="2">
    <source>
        <dbReference type="Proteomes" id="UP001281147"/>
    </source>
</evidence>